<keyword evidence="2" id="KW-0813">Transport</keyword>
<sequence>MAELMRASGVKKRYGGVTALHGADFAVEAGRVSVLIGENGAGKSTLMRILAGIETPSEGEVFVDGHPVRLNGARDAAARGIGMVHQELNLCPNLSVAENIFLLGSRKGLLDRPGEREKARALLARLRQNIDPDRRVATLSIGEQQIVEIAKALAEECRVLILDEPTSALSEAEVEVLFEVIGDLKRAGVGIVYISHRLEELLRVGDSITVMRDGRIVARSEAADASVGWIIETMLGEEGRLERADTPAPEEGETVLAISGVSRPRDRTSAALHDISMEARAGGIVALYGLLGSGRTELMEVAFGARAASDGTITLKGENITRLSIAQRVELGLLFVSEDRKAQGLFANLDVGRNMAVSDLASFAQKGVIRPEREQGAVGRMIARLGVKTASARTAITALSGGNQQKALIGRALMPGPAALLLDEPTRGIDVGARSEVFATIRQLAADGLAVVFSTSDVLEALAVAERVIVIAKGRITLDIPVAEASEARLIRAANAAAAA</sequence>
<dbReference type="SUPFAM" id="SSF52540">
    <property type="entry name" value="P-loop containing nucleoside triphosphate hydrolases"/>
    <property type="match status" value="2"/>
</dbReference>
<accession>A0A7W6G560</accession>
<keyword evidence="7 11" id="KW-0067">ATP-binding</keyword>
<dbReference type="PROSITE" id="PS50893">
    <property type="entry name" value="ABC_TRANSPORTER_2"/>
    <property type="match status" value="2"/>
</dbReference>
<dbReference type="Proteomes" id="UP000548867">
    <property type="component" value="Unassembled WGS sequence"/>
</dbReference>
<dbReference type="PANTHER" id="PTHR43790">
    <property type="entry name" value="CARBOHYDRATE TRANSPORT ATP-BINDING PROTEIN MG119-RELATED"/>
    <property type="match status" value="1"/>
</dbReference>
<dbReference type="GO" id="GO:0005524">
    <property type="term" value="F:ATP binding"/>
    <property type="evidence" value="ECO:0007669"/>
    <property type="project" value="UniProtKB-KW"/>
</dbReference>
<dbReference type="InterPro" id="IPR003593">
    <property type="entry name" value="AAA+_ATPase"/>
</dbReference>
<keyword evidence="12" id="KW-1185">Reference proteome</keyword>
<evidence type="ECO:0000313" key="11">
    <source>
        <dbReference type="EMBL" id="MBB3953923.1"/>
    </source>
</evidence>
<evidence type="ECO:0000256" key="4">
    <source>
        <dbReference type="ARBA" id="ARBA00022597"/>
    </source>
</evidence>
<evidence type="ECO:0000313" key="12">
    <source>
        <dbReference type="Proteomes" id="UP000548867"/>
    </source>
</evidence>
<dbReference type="Gene3D" id="3.40.50.300">
    <property type="entry name" value="P-loop containing nucleotide triphosphate hydrolases"/>
    <property type="match status" value="2"/>
</dbReference>
<dbReference type="Pfam" id="PF00005">
    <property type="entry name" value="ABC_tran"/>
    <property type="match status" value="2"/>
</dbReference>
<comment type="caution">
    <text evidence="11">The sequence shown here is derived from an EMBL/GenBank/DDBJ whole genome shotgun (WGS) entry which is preliminary data.</text>
</comment>
<keyword evidence="6" id="KW-0547">Nucleotide-binding</keyword>
<protein>
    <submittedName>
        <fullName evidence="11">Erythritol transport system ATP-binding protein</fullName>
    </submittedName>
</protein>
<dbReference type="SMART" id="SM00382">
    <property type="entry name" value="AAA"/>
    <property type="match status" value="2"/>
</dbReference>
<dbReference type="CDD" id="cd03216">
    <property type="entry name" value="ABC_Carb_Monos_I"/>
    <property type="match status" value="1"/>
</dbReference>
<organism evidence="11 12">
    <name type="scientific">Novosphingobium sediminicola</name>
    <dbReference type="NCBI Taxonomy" id="563162"/>
    <lineage>
        <taxon>Bacteria</taxon>
        <taxon>Pseudomonadati</taxon>
        <taxon>Pseudomonadota</taxon>
        <taxon>Alphaproteobacteria</taxon>
        <taxon>Sphingomonadales</taxon>
        <taxon>Sphingomonadaceae</taxon>
        <taxon>Novosphingobium</taxon>
    </lineage>
</organism>
<dbReference type="GO" id="GO:0005886">
    <property type="term" value="C:plasma membrane"/>
    <property type="evidence" value="ECO:0007669"/>
    <property type="project" value="UniProtKB-SubCell"/>
</dbReference>
<comment type="subcellular location">
    <subcellularLocation>
        <location evidence="1">Cell membrane</location>
        <topology evidence="1">Peripheral membrane protein</topology>
    </subcellularLocation>
</comment>
<feature type="domain" description="ABC transporter" evidence="10">
    <location>
        <begin position="5"/>
        <end position="238"/>
    </location>
</feature>
<evidence type="ECO:0000256" key="6">
    <source>
        <dbReference type="ARBA" id="ARBA00022741"/>
    </source>
</evidence>
<evidence type="ECO:0000256" key="7">
    <source>
        <dbReference type="ARBA" id="ARBA00022840"/>
    </source>
</evidence>
<dbReference type="AlphaFoldDB" id="A0A7W6G560"/>
<dbReference type="CDD" id="cd03215">
    <property type="entry name" value="ABC_Carb_Monos_II"/>
    <property type="match status" value="1"/>
</dbReference>
<dbReference type="InterPro" id="IPR050107">
    <property type="entry name" value="ABC_carbohydrate_import_ATPase"/>
</dbReference>
<keyword evidence="4" id="KW-0762">Sugar transport</keyword>
<dbReference type="InterPro" id="IPR003439">
    <property type="entry name" value="ABC_transporter-like_ATP-bd"/>
</dbReference>
<gene>
    <name evidence="11" type="ORF">GGR38_000850</name>
</gene>
<feature type="domain" description="ABC transporter" evidence="10">
    <location>
        <begin position="256"/>
        <end position="498"/>
    </location>
</feature>
<keyword evidence="3" id="KW-1003">Cell membrane</keyword>
<dbReference type="PROSITE" id="PS00211">
    <property type="entry name" value="ABC_TRANSPORTER_1"/>
    <property type="match status" value="1"/>
</dbReference>
<proteinExistence type="predicted"/>
<keyword evidence="9" id="KW-0472">Membrane</keyword>
<evidence type="ECO:0000259" key="10">
    <source>
        <dbReference type="PROSITE" id="PS50893"/>
    </source>
</evidence>
<name>A0A7W6G560_9SPHN</name>
<dbReference type="GO" id="GO:0016887">
    <property type="term" value="F:ATP hydrolysis activity"/>
    <property type="evidence" value="ECO:0007669"/>
    <property type="project" value="InterPro"/>
</dbReference>
<dbReference type="InterPro" id="IPR027417">
    <property type="entry name" value="P-loop_NTPase"/>
</dbReference>
<keyword evidence="5" id="KW-0677">Repeat</keyword>
<dbReference type="EMBL" id="JACIDX010000002">
    <property type="protein sequence ID" value="MBB3953923.1"/>
    <property type="molecule type" value="Genomic_DNA"/>
</dbReference>
<evidence type="ECO:0000256" key="5">
    <source>
        <dbReference type="ARBA" id="ARBA00022737"/>
    </source>
</evidence>
<evidence type="ECO:0000256" key="1">
    <source>
        <dbReference type="ARBA" id="ARBA00004202"/>
    </source>
</evidence>
<dbReference type="FunFam" id="3.40.50.300:FF:000127">
    <property type="entry name" value="Ribose import ATP-binding protein RbsA"/>
    <property type="match status" value="1"/>
</dbReference>
<dbReference type="PANTHER" id="PTHR43790:SF3">
    <property type="entry name" value="D-ALLOSE IMPORT ATP-BINDING PROTEIN ALSA-RELATED"/>
    <property type="match status" value="1"/>
</dbReference>
<evidence type="ECO:0000256" key="2">
    <source>
        <dbReference type="ARBA" id="ARBA00022448"/>
    </source>
</evidence>
<keyword evidence="8" id="KW-1278">Translocase</keyword>
<evidence type="ECO:0000256" key="9">
    <source>
        <dbReference type="ARBA" id="ARBA00023136"/>
    </source>
</evidence>
<evidence type="ECO:0000256" key="8">
    <source>
        <dbReference type="ARBA" id="ARBA00022967"/>
    </source>
</evidence>
<evidence type="ECO:0000256" key="3">
    <source>
        <dbReference type="ARBA" id="ARBA00022475"/>
    </source>
</evidence>
<dbReference type="InterPro" id="IPR017871">
    <property type="entry name" value="ABC_transporter-like_CS"/>
</dbReference>
<reference evidence="11 12" key="1">
    <citation type="submission" date="2020-08" db="EMBL/GenBank/DDBJ databases">
        <title>Genomic Encyclopedia of Type Strains, Phase IV (KMG-IV): sequencing the most valuable type-strain genomes for metagenomic binning, comparative biology and taxonomic classification.</title>
        <authorList>
            <person name="Goeker M."/>
        </authorList>
    </citation>
    <scope>NUCLEOTIDE SEQUENCE [LARGE SCALE GENOMIC DNA]</scope>
    <source>
        <strain evidence="11 12">DSM 27057</strain>
    </source>
</reference>